<protein>
    <submittedName>
        <fullName evidence="10">NAD_binding_4 domain-containing protein</fullName>
    </submittedName>
</protein>
<evidence type="ECO:0000256" key="4">
    <source>
        <dbReference type="ARBA" id="ARBA00022692"/>
    </source>
</evidence>
<dbReference type="Gene3D" id="1.50.40.10">
    <property type="entry name" value="Mitochondrial carrier domain"/>
    <property type="match status" value="1"/>
</dbReference>
<organism evidence="9 10">
    <name type="scientific">Macrostomum lignano</name>
    <dbReference type="NCBI Taxonomy" id="282301"/>
    <lineage>
        <taxon>Eukaryota</taxon>
        <taxon>Metazoa</taxon>
        <taxon>Spiralia</taxon>
        <taxon>Lophotrochozoa</taxon>
        <taxon>Platyhelminthes</taxon>
        <taxon>Rhabditophora</taxon>
        <taxon>Macrostomorpha</taxon>
        <taxon>Macrostomida</taxon>
        <taxon>Macrostomidae</taxon>
        <taxon>Macrostomum</taxon>
    </lineage>
</organism>
<dbReference type="GO" id="GO:0015093">
    <property type="term" value="F:ferrous iron transmembrane transporter activity"/>
    <property type="evidence" value="ECO:0007669"/>
    <property type="project" value="TreeGrafter"/>
</dbReference>
<dbReference type="GO" id="GO:0048250">
    <property type="term" value="P:iron import into the mitochondrion"/>
    <property type="evidence" value="ECO:0007669"/>
    <property type="project" value="TreeGrafter"/>
</dbReference>
<evidence type="ECO:0000313" key="9">
    <source>
        <dbReference type="Proteomes" id="UP000095280"/>
    </source>
</evidence>
<keyword evidence="4" id="KW-0812">Transmembrane</keyword>
<dbReference type="AlphaFoldDB" id="A0A1I8FL24"/>
<dbReference type="SUPFAM" id="SSF103506">
    <property type="entry name" value="Mitochondrial carrier"/>
    <property type="match status" value="1"/>
</dbReference>
<reference evidence="10" key="1">
    <citation type="submission" date="2016-11" db="UniProtKB">
        <authorList>
            <consortium name="WormBaseParasite"/>
        </authorList>
    </citation>
    <scope>IDENTIFICATION</scope>
</reference>
<keyword evidence="9" id="KW-1185">Reference proteome</keyword>
<dbReference type="WBParaSite" id="maker-unitig_37377-snap-gene-0.0-mRNA-1">
    <property type="protein sequence ID" value="maker-unitig_37377-snap-gene-0.0-mRNA-1"/>
    <property type="gene ID" value="maker-unitig_37377-snap-gene-0.0"/>
</dbReference>
<evidence type="ECO:0000256" key="3">
    <source>
        <dbReference type="ARBA" id="ARBA00022448"/>
    </source>
</evidence>
<keyword evidence="3" id="KW-0813">Transport</keyword>
<evidence type="ECO:0000256" key="6">
    <source>
        <dbReference type="ARBA" id="ARBA00022989"/>
    </source>
</evidence>
<dbReference type="PANTHER" id="PTHR45758">
    <property type="entry name" value="MITOFERRIN-1-RELATED"/>
    <property type="match status" value="1"/>
</dbReference>
<proteinExistence type="inferred from homology"/>
<evidence type="ECO:0000256" key="7">
    <source>
        <dbReference type="ARBA" id="ARBA00023128"/>
    </source>
</evidence>
<dbReference type="PANTHER" id="PTHR45758:SF20">
    <property type="entry name" value="MITOFERRIN-2"/>
    <property type="match status" value="1"/>
</dbReference>
<dbReference type="GO" id="GO:0005743">
    <property type="term" value="C:mitochondrial inner membrane"/>
    <property type="evidence" value="ECO:0007669"/>
    <property type="project" value="UniProtKB-SubCell"/>
</dbReference>
<keyword evidence="5" id="KW-0999">Mitochondrion inner membrane</keyword>
<keyword evidence="8" id="KW-0472">Membrane</keyword>
<dbReference type="InterPro" id="IPR023395">
    <property type="entry name" value="MCP_dom_sf"/>
</dbReference>
<evidence type="ECO:0000256" key="2">
    <source>
        <dbReference type="ARBA" id="ARBA00006375"/>
    </source>
</evidence>
<name>A0A1I8FL24_9PLAT</name>
<dbReference type="Proteomes" id="UP000095280">
    <property type="component" value="Unplaced"/>
</dbReference>
<sequence length="144" mass="15944">MSLYSSRARPHQAHDCRGLRRTHLVYPVDCVKTALQCLRPLEGARYRGLLDGLATSLSPKASRPDSAAALARCIWRRSGARALLCLLRADESWPALGLVMNIPFHVVHFNAYELAQDYVNSERHYAPSTHVISGAIAALRCGLH</sequence>
<evidence type="ECO:0000256" key="1">
    <source>
        <dbReference type="ARBA" id="ARBA00004448"/>
    </source>
</evidence>
<evidence type="ECO:0000313" key="10">
    <source>
        <dbReference type="WBParaSite" id="maker-unitig_37377-snap-gene-0.0-mRNA-1"/>
    </source>
</evidence>
<comment type="similarity">
    <text evidence="2">Belongs to the mitochondrial carrier (TC 2.A.29) family.</text>
</comment>
<evidence type="ECO:0000256" key="5">
    <source>
        <dbReference type="ARBA" id="ARBA00022792"/>
    </source>
</evidence>
<keyword evidence="6" id="KW-1133">Transmembrane helix</keyword>
<comment type="subcellular location">
    <subcellularLocation>
        <location evidence="1">Mitochondrion inner membrane</location>
        <topology evidence="1">Multi-pass membrane protein</topology>
    </subcellularLocation>
</comment>
<accession>A0A1I8FL24</accession>
<keyword evidence="7" id="KW-0496">Mitochondrion</keyword>
<evidence type="ECO:0000256" key="8">
    <source>
        <dbReference type="ARBA" id="ARBA00023136"/>
    </source>
</evidence>